<reference evidence="3" key="1">
    <citation type="journal article" date="2023" name="Mol. Biol. Evol.">
        <title>Third-Generation Sequencing Reveals the Adaptive Role of the Epigenome in Three Deep-Sea Polychaetes.</title>
        <authorList>
            <person name="Perez M."/>
            <person name="Aroh O."/>
            <person name="Sun Y."/>
            <person name="Lan Y."/>
            <person name="Juniper S.K."/>
            <person name="Young C.R."/>
            <person name="Angers B."/>
            <person name="Qian P.Y."/>
        </authorList>
    </citation>
    <scope>NUCLEOTIDE SEQUENCE</scope>
    <source>
        <strain evidence="3">P08H-3</strain>
    </source>
</reference>
<gene>
    <name evidence="3" type="ORF">LSH36_681g02050</name>
</gene>
<feature type="compositionally biased region" description="Low complexity" evidence="1">
    <location>
        <begin position="92"/>
        <end position="101"/>
    </location>
</feature>
<dbReference type="EMBL" id="JAODUP010000681">
    <property type="protein sequence ID" value="KAK2145450.1"/>
    <property type="molecule type" value="Genomic_DNA"/>
</dbReference>
<evidence type="ECO:0000313" key="4">
    <source>
        <dbReference type="Proteomes" id="UP001208570"/>
    </source>
</evidence>
<accession>A0AAD9MU29</accession>
<feature type="signal peptide" evidence="2">
    <location>
        <begin position="1"/>
        <end position="20"/>
    </location>
</feature>
<feature type="region of interest" description="Disordered" evidence="1">
    <location>
        <begin position="22"/>
        <end position="108"/>
    </location>
</feature>
<evidence type="ECO:0000256" key="2">
    <source>
        <dbReference type="SAM" id="SignalP"/>
    </source>
</evidence>
<dbReference type="AlphaFoldDB" id="A0AAD9MU29"/>
<keyword evidence="2" id="KW-0732">Signal</keyword>
<name>A0AAD9MU29_9ANNE</name>
<feature type="compositionally biased region" description="Polar residues" evidence="1">
    <location>
        <begin position="22"/>
        <end position="48"/>
    </location>
</feature>
<dbReference type="Proteomes" id="UP001208570">
    <property type="component" value="Unassembled WGS sequence"/>
</dbReference>
<evidence type="ECO:0008006" key="5">
    <source>
        <dbReference type="Google" id="ProtNLM"/>
    </source>
</evidence>
<keyword evidence="4" id="KW-1185">Reference proteome</keyword>
<proteinExistence type="predicted"/>
<evidence type="ECO:0000256" key="1">
    <source>
        <dbReference type="SAM" id="MobiDB-lite"/>
    </source>
</evidence>
<evidence type="ECO:0000313" key="3">
    <source>
        <dbReference type="EMBL" id="KAK2145450.1"/>
    </source>
</evidence>
<feature type="chain" id="PRO_5042044405" description="Secreted protein" evidence="2">
    <location>
        <begin position="21"/>
        <end position="108"/>
    </location>
</feature>
<organism evidence="3 4">
    <name type="scientific">Paralvinella palmiformis</name>
    <dbReference type="NCBI Taxonomy" id="53620"/>
    <lineage>
        <taxon>Eukaryota</taxon>
        <taxon>Metazoa</taxon>
        <taxon>Spiralia</taxon>
        <taxon>Lophotrochozoa</taxon>
        <taxon>Annelida</taxon>
        <taxon>Polychaeta</taxon>
        <taxon>Sedentaria</taxon>
        <taxon>Canalipalpata</taxon>
        <taxon>Terebellida</taxon>
        <taxon>Terebelliformia</taxon>
        <taxon>Alvinellidae</taxon>
        <taxon>Paralvinella</taxon>
    </lineage>
</organism>
<comment type="caution">
    <text evidence="3">The sequence shown here is derived from an EMBL/GenBank/DDBJ whole genome shotgun (WGS) entry which is preliminary data.</text>
</comment>
<protein>
    <recommendedName>
        <fullName evidence="5">Secreted protein</fullName>
    </recommendedName>
</protein>
<sequence>MTRHWLYLWLFMIWLAAVSGQGTTLPSGDTVDAISSTSGDDPQNQMTISAIAEESRDTTGAVSEVSAEIGGNPESETPFNAHPEQAEVEGWSTTESSASPESESESVR</sequence>